<reference evidence="5 6" key="1">
    <citation type="submission" date="2016-06" db="EMBL/GenBank/DDBJ databases">
        <authorList>
            <person name="Olsen C.W."/>
            <person name="Carey S."/>
            <person name="Hinshaw L."/>
            <person name="Karasin A.I."/>
        </authorList>
    </citation>
    <scope>NUCLEOTIDE SEQUENCE [LARGE SCALE GENOMIC DNA]</scope>
    <source>
        <strain evidence="5 6">LZ-22</strain>
    </source>
</reference>
<proteinExistence type="predicted"/>
<dbReference type="Proteomes" id="UP000199086">
    <property type="component" value="Unassembled WGS sequence"/>
</dbReference>
<dbReference type="PANTHER" id="PTHR33164">
    <property type="entry name" value="TRANSCRIPTIONAL REGULATOR, MARR FAMILY"/>
    <property type="match status" value="1"/>
</dbReference>
<keyword evidence="3" id="KW-0804">Transcription</keyword>
<name>A0A1G6HFK7_9ACTN</name>
<evidence type="ECO:0000256" key="2">
    <source>
        <dbReference type="ARBA" id="ARBA00023125"/>
    </source>
</evidence>
<dbReference type="GO" id="GO:0003677">
    <property type="term" value="F:DNA binding"/>
    <property type="evidence" value="ECO:0007669"/>
    <property type="project" value="UniProtKB-KW"/>
</dbReference>
<dbReference type="Gene3D" id="1.10.10.10">
    <property type="entry name" value="Winged helix-like DNA-binding domain superfamily/Winged helix DNA-binding domain"/>
    <property type="match status" value="1"/>
</dbReference>
<accession>A0A1G6HFK7</accession>
<evidence type="ECO:0000313" key="6">
    <source>
        <dbReference type="Proteomes" id="UP000199086"/>
    </source>
</evidence>
<evidence type="ECO:0000259" key="4">
    <source>
        <dbReference type="PROSITE" id="PS50995"/>
    </source>
</evidence>
<keyword evidence="1" id="KW-0805">Transcription regulation</keyword>
<dbReference type="GO" id="GO:0006950">
    <property type="term" value="P:response to stress"/>
    <property type="evidence" value="ECO:0007669"/>
    <property type="project" value="TreeGrafter"/>
</dbReference>
<evidence type="ECO:0000256" key="3">
    <source>
        <dbReference type="ARBA" id="ARBA00023163"/>
    </source>
</evidence>
<protein>
    <submittedName>
        <fullName evidence="5">DNA-binding transcriptional regulator, MarR family</fullName>
    </submittedName>
</protein>
<dbReference type="GO" id="GO:0003700">
    <property type="term" value="F:DNA-binding transcription factor activity"/>
    <property type="evidence" value="ECO:0007669"/>
    <property type="project" value="InterPro"/>
</dbReference>
<keyword evidence="2 5" id="KW-0238">DNA-binding</keyword>
<dbReference type="InterPro" id="IPR039422">
    <property type="entry name" value="MarR/SlyA-like"/>
</dbReference>
<dbReference type="InterPro" id="IPR023187">
    <property type="entry name" value="Tscrpt_reg_MarR-type_CS"/>
</dbReference>
<dbReference type="EMBL" id="FMYF01000009">
    <property type="protein sequence ID" value="SDB92943.1"/>
    <property type="molecule type" value="Genomic_DNA"/>
</dbReference>
<dbReference type="SUPFAM" id="SSF46785">
    <property type="entry name" value="Winged helix' DNA-binding domain"/>
    <property type="match status" value="1"/>
</dbReference>
<dbReference type="InterPro" id="IPR000835">
    <property type="entry name" value="HTH_MarR-typ"/>
</dbReference>
<evidence type="ECO:0000313" key="5">
    <source>
        <dbReference type="EMBL" id="SDB92943.1"/>
    </source>
</evidence>
<dbReference type="PROSITE" id="PS50995">
    <property type="entry name" value="HTH_MARR_2"/>
    <property type="match status" value="1"/>
</dbReference>
<evidence type="ECO:0000256" key="1">
    <source>
        <dbReference type="ARBA" id="ARBA00023015"/>
    </source>
</evidence>
<dbReference type="SMART" id="SM00347">
    <property type="entry name" value="HTH_MARR"/>
    <property type="match status" value="1"/>
</dbReference>
<sequence length="163" mass="17390">MGMESSRFGERPAQVEAVLKAADVLLRVAARSVVEVEDRVTSPQLRVLVLVALRGPQNLGAVARELGVHASNATRTCDRLVSAGLLSRREDLVDRRYVQLDLTEAGRALVGTVLDHRRRAIADVLERMPAASRNDVAEAMDSFAAAAGGEGIEDGRFTLGSGG</sequence>
<dbReference type="InterPro" id="IPR036388">
    <property type="entry name" value="WH-like_DNA-bd_sf"/>
</dbReference>
<dbReference type="AlphaFoldDB" id="A0A1G6HFK7"/>
<dbReference type="Pfam" id="PF01047">
    <property type="entry name" value="MarR"/>
    <property type="match status" value="1"/>
</dbReference>
<feature type="domain" description="HTH marR-type" evidence="4">
    <location>
        <begin position="12"/>
        <end position="145"/>
    </location>
</feature>
<dbReference type="PROSITE" id="PS01117">
    <property type="entry name" value="HTH_MARR_1"/>
    <property type="match status" value="1"/>
</dbReference>
<dbReference type="PRINTS" id="PR00598">
    <property type="entry name" value="HTHMARR"/>
</dbReference>
<gene>
    <name evidence="5" type="ORF">GA0111570_10987</name>
</gene>
<organism evidence="5 6">
    <name type="scientific">Raineyella antarctica</name>
    <dbReference type="NCBI Taxonomy" id="1577474"/>
    <lineage>
        <taxon>Bacteria</taxon>
        <taxon>Bacillati</taxon>
        <taxon>Actinomycetota</taxon>
        <taxon>Actinomycetes</taxon>
        <taxon>Propionibacteriales</taxon>
        <taxon>Propionibacteriaceae</taxon>
        <taxon>Raineyella</taxon>
    </lineage>
</organism>
<dbReference type="STRING" id="1577474.GA0111570_10987"/>
<dbReference type="InterPro" id="IPR036390">
    <property type="entry name" value="WH_DNA-bd_sf"/>
</dbReference>
<dbReference type="PANTHER" id="PTHR33164:SF94">
    <property type="entry name" value="TRANSCRIPTIONAL REGULATORY PROTEIN-RELATED"/>
    <property type="match status" value="1"/>
</dbReference>
<keyword evidence="6" id="KW-1185">Reference proteome</keyword>